<organism evidence="2 3">
    <name type="scientific">Roseivirga seohaensis</name>
    <dbReference type="NCBI Taxonomy" id="1914963"/>
    <lineage>
        <taxon>Bacteria</taxon>
        <taxon>Pseudomonadati</taxon>
        <taxon>Bacteroidota</taxon>
        <taxon>Cytophagia</taxon>
        <taxon>Cytophagales</taxon>
        <taxon>Roseivirgaceae</taxon>
        <taxon>Roseivirga</taxon>
    </lineage>
</organism>
<protein>
    <submittedName>
        <fullName evidence="2">Uncharacterized protein</fullName>
    </submittedName>
</protein>
<dbReference type="PROSITE" id="PS51257">
    <property type="entry name" value="PROKAR_LIPOPROTEIN"/>
    <property type="match status" value="1"/>
</dbReference>
<dbReference type="RefSeq" id="WP_062301735.1">
    <property type="nucleotide sequence ID" value="NZ_LRPB01000034.1"/>
</dbReference>
<accession>A0A150XWE4</accession>
<dbReference type="EMBL" id="LRPB01000034">
    <property type="protein sequence ID" value="KYG83043.1"/>
    <property type="molecule type" value="Genomic_DNA"/>
</dbReference>
<dbReference type="SUPFAM" id="SSF50939">
    <property type="entry name" value="Sialidases"/>
    <property type="match status" value="1"/>
</dbReference>
<comment type="caution">
    <text evidence="2">The sequence shown here is derived from an EMBL/GenBank/DDBJ whole genome shotgun (WGS) entry which is preliminary data.</text>
</comment>
<dbReference type="Proteomes" id="UP000075663">
    <property type="component" value="Unassembled WGS sequence"/>
</dbReference>
<gene>
    <name evidence="2" type="ORF">AWW67_06360</name>
</gene>
<dbReference type="STRING" id="1914963.AWW67_06360"/>
<sequence length="616" mass="68176">MHFKNKALVLLFVIFSIFACDPKEDIDPTVKTVQNLSFKKIMELSPFAAAENISVSPNEKYMIFSYRENTSVKNYYSKDGGESVQELFIYGNDKDKPIQTNISNNGLFVTSDGGVYDLNNIRSGSAAVHYATGVTDSGKLIYIQNEGANGKTFFIDNNGTYESTGVQLTMDEDFYLGTSGEKMGFFDWRNRIIAEFDVSTQTYTQTTLADLNYSSLYGLGNSRNKVKTAYSYGHFAYAKEGGVIIITPSQEIRYYNYPADYQIWQNTEGGMKLFGDHAYVNIFDRWGAKKVYVASGTTVEPVDHDFAVCRVGETTYTQGFIENGDRFRGGIIKTVNARLEYLPLDMGYKYPSGYMFGKTYLVGDYAYAEDKVFDTKSGKYATSPTGEITSIFYDGGRTIAYTESGTYTTVNGRDWNLETTDKPAPELVTKGTDGIYHALTVHLKVYVSPGTQARTYSVDLKAYTSNNGINWTEVTGSAANHLGYGPRLISSDGVVYTKDTNAGSIGSAKLSEDYGASWQGILNGRNLTKDEPLPDGFKTSQFELSTGKFVSIVFEFSGEMGISVCDSSTGGCTDQVLQVSFDASDMYTHDEEITLTANDEFVFNTLDGIYLSSSIR</sequence>
<evidence type="ECO:0000313" key="2">
    <source>
        <dbReference type="EMBL" id="KYG83043.1"/>
    </source>
</evidence>
<dbReference type="AlphaFoldDB" id="A0A150XWE4"/>
<name>A0A150XWE4_9BACT</name>
<dbReference type="InterPro" id="IPR036278">
    <property type="entry name" value="Sialidase_sf"/>
</dbReference>
<evidence type="ECO:0000256" key="1">
    <source>
        <dbReference type="SAM" id="SignalP"/>
    </source>
</evidence>
<keyword evidence="1" id="KW-0732">Signal</keyword>
<evidence type="ECO:0000313" key="3">
    <source>
        <dbReference type="Proteomes" id="UP000075663"/>
    </source>
</evidence>
<proteinExistence type="predicted"/>
<feature type="chain" id="PRO_5007575312" evidence="1">
    <location>
        <begin position="20"/>
        <end position="616"/>
    </location>
</feature>
<feature type="signal peptide" evidence="1">
    <location>
        <begin position="1"/>
        <end position="19"/>
    </location>
</feature>
<reference evidence="2 3" key="1">
    <citation type="submission" date="2016-01" db="EMBL/GenBank/DDBJ databases">
        <title>Genome sequencing of Roseivirga seohaensis SW-152.</title>
        <authorList>
            <person name="Selvaratnam C."/>
            <person name="Thevarajoo S."/>
            <person name="Goh K.M."/>
            <person name="Ee R."/>
            <person name="Chan K.-G."/>
            <person name="Chong C.S."/>
        </authorList>
    </citation>
    <scope>NUCLEOTIDE SEQUENCE [LARGE SCALE GENOMIC DNA]</scope>
    <source>
        <strain evidence="2 3">SW-152</strain>
    </source>
</reference>